<keyword evidence="1 4" id="KW-0349">Heme</keyword>
<dbReference type="GO" id="GO:0020037">
    <property type="term" value="F:heme binding"/>
    <property type="evidence" value="ECO:0007669"/>
    <property type="project" value="InterPro"/>
</dbReference>
<evidence type="ECO:0000256" key="2">
    <source>
        <dbReference type="ARBA" id="ARBA00022723"/>
    </source>
</evidence>
<protein>
    <recommendedName>
        <fullName evidence="5">Cytochrome c domain-containing protein</fullName>
    </recommendedName>
</protein>
<evidence type="ECO:0000313" key="7">
    <source>
        <dbReference type="Proteomes" id="UP000824156"/>
    </source>
</evidence>
<gene>
    <name evidence="6" type="ORF">H9853_07030</name>
</gene>
<comment type="caution">
    <text evidence="6">The sequence shown here is derived from an EMBL/GenBank/DDBJ whole genome shotgun (WGS) entry which is preliminary data.</text>
</comment>
<dbReference type="InterPro" id="IPR051395">
    <property type="entry name" value="Cytochrome_c_Peroxidase/MauG"/>
</dbReference>
<dbReference type="PROSITE" id="PS51007">
    <property type="entry name" value="CYTC"/>
    <property type="match status" value="2"/>
</dbReference>
<dbReference type="InterPro" id="IPR010538">
    <property type="entry name" value="DHOR"/>
</dbReference>
<reference evidence="6" key="2">
    <citation type="submission" date="2021-04" db="EMBL/GenBank/DDBJ databases">
        <authorList>
            <person name="Gilroy R."/>
        </authorList>
    </citation>
    <scope>NUCLEOTIDE SEQUENCE</scope>
    <source>
        <strain evidence="6">1719</strain>
    </source>
</reference>
<dbReference type="Gene3D" id="1.10.760.10">
    <property type="entry name" value="Cytochrome c-like domain"/>
    <property type="match status" value="1"/>
</dbReference>
<evidence type="ECO:0000256" key="4">
    <source>
        <dbReference type="PROSITE-ProRule" id="PRU00433"/>
    </source>
</evidence>
<dbReference type="SUPFAM" id="SSF46626">
    <property type="entry name" value="Cytochrome c"/>
    <property type="match status" value="2"/>
</dbReference>
<dbReference type="GO" id="GO:0009055">
    <property type="term" value="F:electron transfer activity"/>
    <property type="evidence" value="ECO:0007669"/>
    <property type="project" value="InterPro"/>
</dbReference>
<accession>A0A9D1W9D0</accession>
<proteinExistence type="predicted"/>
<dbReference type="Proteomes" id="UP000824156">
    <property type="component" value="Unassembled WGS sequence"/>
</dbReference>
<dbReference type="PANTHER" id="PTHR30600:SF4">
    <property type="entry name" value="CYTOCHROME C DOMAIN-CONTAINING PROTEIN"/>
    <property type="match status" value="1"/>
</dbReference>
<evidence type="ECO:0000256" key="3">
    <source>
        <dbReference type="ARBA" id="ARBA00023004"/>
    </source>
</evidence>
<dbReference type="InterPro" id="IPR036909">
    <property type="entry name" value="Cyt_c-like_dom_sf"/>
</dbReference>
<feature type="domain" description="Cytochrome c" evidence="5">
    <location>
        <begin position="49"/>
        <end position="259"/>
    </location>
</feature>
<evidence type="ECO:0000313" key="6">
    <source>
        <dbReference type="EMBL" id="HIX54762.1"/>
    </source>
</evidence>
<keyword evidence="3 4" id="KW-0408">Iron</keyword>
<dbReference type="GO" id="GO:0004130">
    <property type="term" value="F:cytochrome-c peroxidase activity"/>
    <property type="evidence" value="ECO:0007669"/>
    <property type="project" value="TreeGrafter"/>
</dbReference>
<keyword evidence="2 4" id="KW-0479">Metal-binding</keyword>
<name>A0A9D1W9D0_9SPHI</name>
<dbReference type="GO" id="GO:0046872">
    <property type="term" value="F:metal ion binding"/>
    <property type="evidence" value="ECO:0007669"/>
    <property type="project" value="UniProtKB-KW"/>
</dbReference>
<feature type="domain" description="Cytochrome c" evidence="5">
    <location>
        <begin position="269"/>
        <end position="401"/>
    </location>
</feature>
<evidence type="ECO:0000256" key="1">
    <source>
        <dbReference type="ARBA" id="ARBA00022617"/>
    </source>
</evidence>
<dbReference type="PANTHER" id="PTHR30600">
    <property type="entry name" value="CYTOCHROME C PEROXIDASE-RELATED"/>
    <property type="match status" value="1"/>
</dbReference>
<sequence length="401" mass="44082">MKLKNVFIIAALVTAGVLPLACERIFPDAPADETLLDGPMEGLTHGEYQQFNRGDFLFNDLVFTPETGLGPIFVATSCGACHPGDGKGHPFTSFIRFGQDDGTGNKYLDQGAPQLQHRAIPGYEPEKLPEGAPHTTLIAPAVTGLGFLDLVPDEDLLAMAEANKSNEDGVRGRPNWINLPSYVKPRANAIQDDQGRYIGRFGFKGSVYDLLQQTVDALNQDIGITSIYNPVDPYSLLEVEPEIAATDIHDMVFYLKTLKAPIQRNVNDSQIQEGKAIFAQIGCESCHKETLKTGKSPIAALSEKEFHPYTDLLLHDLGPEMDDGYTEGSARTSEWRTAPLWGIGLAKDSQGGNMYLMHDGRAKNIDEAIMLHGGEGDYSRQNYSNLPEQEKQKLIRFLESL</sequence>
<dbReference type="InterPro" id="IPR009056">
    <property type="entry name" value="Cyt_c-like_dom"/>
</dbReference>
<dbReference type="EMBL" id="DXEZ01000194">
    <property type="protein sequence ID" value="HIX54762.1"/>
    <property type="molecule type" value="Genomic_DNA"/>
</dbReference>
<organism evidence="6 7">
    <name type="scientific">Candidatus Sphingobacterium stercoripullorum</name>
    <dbReference type="NCBI Taxonomy" id="2838759"/>
    <lineage>
        <taxon>Bacteria</taxon>
        <taxon>Pseudomonadati</taxon>
        <taxon>Bacteroidota</taxon>
        <taxon>Sphingobacteriia</taxon>
        <taxon>Sphingobacteriales</taxon>
        <taxon>Sphingobacteriaceae</taxon>
        <taxon>Sphingobacterium</taxon>
    </lineage>
</organism>
<evidence type="ECO:0000259" key="5">
    <source>
        <dbReference type="PROSITE" id="PS51007"/>
    </source>
</evidence>
<dbReference type="AlphaFoldDB" id="A0A9D1W9D0"/>
<reference evidence="6" key="1">
    <citation type="journal article" date="2021" name="PeerJ">
        <title>Extensive microbial diversity within the chicken gut microbiome revealed by metagenomics and culture.</title>
        <authorList>
            <person name="Gilroy R."/>
            <person name="Ravi A."/>
            <person name="Getino M."/>
            <person name="Pursley I."/>
            <person name="Horton D.L."/>
            <person name="Alikhan N.F."/>
            <person name="Baker D."/>
            <person name="Gharbi K."/>
            <person name="Hall N."/>
            <person name="Watson M."/>
            <person name="Adriaenssens E.M."/>
            <person name="Foster-Nyarko E."/>
            <person name="Jarju S."/>
            <person name="Secka A."/>
            <person name="Antonio M."/>
            <person name="Oren A."/>
            <person name="Chaudhuri R.R."/>
            <person name="La Ragione R."/>
            <person name="Hildebrand F."/>
            <person name="Pallen M.J."/>
        </authorList>
    </citation>
    <scope>NUCLEOTIDE SEQUENCE</scope>
    <source>
        <strain evidence="6">1719</strain>
    </source>
</reference>
<dbReference type="Pfam" id="PF06537">
    <property type="entry name" value="DHOR"/>
    <property type="match status" value="1"/>
</dbReference>